<keyword evidence="2" id="KW-1185">Reference proteome</keyword>
<accession>A0ACC2GXQ5</accession>
<comment type="caution">
    <text evidence="1">The sequence shown here is derived from an EMBL/GenBank/DDBJ whole genome shotgun (WGS) entry which is preliminary data.</text>
</comment>
<reference evidence="1" key="1">
    <citation type="submission" date="2021-05" db="EMBL/GenBank/DDBJ databases">
        <authorList>
            <person name="Pan Q."/>
            <person name="Jouanno E."/>
            <person name="Zahm M."/>
            <person name="Klopp C."/>
            <person name="Cabau C."/>
            <person name="Louis A."/>
            <person name="Berthelot C."/>
            <person name="Parey E."/>
            <person name="Roest Crollius H."/>
            <person name="Montfort J."/>
            <person name="Robinson-Rechavi M."/>
            <person name="Bouchez O."/>
            <person name="Lampietro C."/>
            <person name="Lopez Roques C."/>
            <person name="Donnadieu C."/>
            <person name="Postlethwait J."/>
            <person name="Bobe J."/>
            <person name="Dillon D."/>
            <person name="Chandos A."/>
            <person name="von Hippel F."/>
            <person name="Guiguen Y."/>
        </authorList>
    </citation>
    <scope>NUCLEOTIDE SEQUENCE</scope>
    <source>
        <strain evidence="1">YG-Jan2019</strain>
    </source>
</reference>
<organism evidence="1 2">
    <name type="scientific">Dallia pectoralis</name>
    <name type="common">Alaska blackfish</name>
    <dbReference type="NCBI Taxonomy" id="75939"/>
    <lineage>
        <taxon>Eukaryota</taxon>
        <taxon>Metazoa</taxon>
        <taxon>Chordata</taxon>
        <taxon>Craniata</taxon>
        <taxon>Vertebrata</taxon>
        <taxon>Euteleostomi</taxon>
        <taxon>Actinopterygii</taxon>
        <taxon>Neopterygii</taxon>
        <taxon>Teleostei</taxon>
        <taxon>Protacanthopterygii</taxon>
        <taxon>Esociformes</taxon>
        <taxon>Umbridae</taxon>
        <taxon>Dallia</taxon>
    </lineage>
</organism>
<dbReference type="Proteomes" id="UP001157502">
    <property type="component" value="Chromosome 8"/>
</dbReference>
<dbReference type="EMBL" id="CM055735">
    <property type="protein sequence ID" value="KAJ8008499.1"/>
    <property type="molecule type" value="Genomic_DNA"/>
</dbReference>
<evidence type="ECO:0000313" key="1">
    <source>
        <dbReference type="EMBL" id="KAJ8008499.1"/>
    </source>
</evidence>
<protein>
    <submittedName>
        <fullName evidence="1">Uncharacterized protein</fullName>
    </submittedName>
</protein>
<name>A0ACC2GXQ5_DALPE</name>
<evidence type="ECO:0000313" key="2">
    <source>
        <dbReference type="Proteomes" id="UP001157502"/>
    </source>
</evidence>
<proteinExistence type="predicted"/>
<gene>
    <name evidence="1" type="ORF">DPEC_G00105510</name>
</gene>
<sequence>MDKLHSFRVFLKERLMTTALEIFCAFEQMSVEFQEENNRMKSFLRIPTEIRFSGVDFLQYSPSEEKVPPEKHHWKQEWSSSLWQQDPGHKQIKEEQEELNQWLLESKDSILTPSCVKSEYEQEGTKQADINRLNSSQELPFRAFLMKYLTELAAADIFGPIEKTISKYQEENYQLCRMMRSFPEIKLARIDSLQFSLSELDVFPEQQNCDQDWSSSLGQEDPEPTHIKEEQEELRTSQEEELNQGLLDNKDSILTPPCVKSEYDQDDSSQSLVLPETQTVEKSESDFTPLNLQQSDTMTHPKGPDISSEPPDNPDHLSSLSPDMYRDLDGFDSWLPLDSGPPLRRQPSPCLHSDGLDCNVKGCESEDCSEEVPLPSSQEQYVLDSRLDSGDLNRPSCESKINLISEDCSEEVPLPSSQEQYVLDSQLDSGYLNRPSCESKVNLISEDCSEEVPLPSSQEQYVLDSQLDSGDLNRPSCESKINLISEDCSEEVPLPSSQEQYVLDSQLDSGYLNRPSSESKVNLISEDCSEEVPLPSSQEQYVLDSQLDSGYLNRPSCESKVNLISEDCSEEVPLPSSQEQYVLDSQLDSGYLNRPSCESKVNLISEDCSEEVPLPSSQEQYVLDSQLDSGDFNRPSCESKVNLIVQSVIPPNSNLDVELCLLSSSSGGTAEENVSSTPQFTKKNYCFVCRKPQSKISRHFQIHEKQEAEIALAFSLPMKSEQRRRLLEKLRKRGNHMHNVEVRSKNSGSLKVNRIPKVKLANQSYIHCLYCKGMYVRKDLWRHVRRCPSKTKSTTEATGRIKVLGLASLVDSPYHQQVSPDVWKMLGQMNQDEVASVVFSDLSILQIAQSLYKKHGKSPKRFEHIRQQLRDVGRLLLCLRKKSSIYSLEDAIKPAHFYEVVEAVKTVAGFNAETFSYQTPSLSLKLGYSLVKISDIIHHRALVSGDSLLVKSTQAFKALYTAEWAELVSSSALRAQYEAKVNKPSTLPFTEDVVLLSQHLEKTREQAFQSLSNESSPRDYVKLTKVALSQLIVFNSQRVGEVSNLLLKSFQDRDQSELHSDVAVGLSELEKSLCKTFSRVEMEGKRGRKVALLLTPKMIDTLKLLVDRREECGVGKENPYLFARPKCESPFRGEDCLRSFAGECGAKNPERLRSTALRKHVATSSQILNLQNNELDNLDNLLAQDITVYRELDRLPEATTQMAKISELLLATEKECLTNMKRKSLDDIEDVSKSRKILKRSAWNKTEVEAVMKHFSNHIIREQMATMLECKQCKDAEKPLLQMRSLQNIRDFERLMATALEIFCAFEQMSVEFQEENNRMKSFLRIPTEIRFSGVDFLQYSPSEEKVPPEKHHWKQEWSSSLWQQDPGHKQIKEEQEELNQWLLESKDSILTPSCVKSEYEQEGTKQADINRLNSSQELPFRAFLMKYLTELAAAEIFGSVEKTISKYQEENYQLCRMMRSFPEIKLARIDSLQFSLSELDVFPEQQNCDQDWSSSLGQEDPEPTQIKEEQEELRTSQEEELNQGLLDNKDSILTPPCVKSEYDQDDSSQSLVLPETQTVEKSESDFTPLNLQQSDTMTHPKGPDISSEPPDNPDHLSRLSPDMNSDQYGLEPGPPMRRPHCSKARVVLIKVHCCRDCGASFFLEANLQKHVNLFSNKSSECGFCKQQFNSRCKLKAHVQRCQVDQLCSSDRSVVSASTF</sequence>